<dbReference type="AlphaFoldDB" id="A0A9W9UKN4"/>
<dbReference type="GO" id="GO:0005829">
    <property type="term" value="C:cytosol"/>
    <property type="evidence" value="ECO:0007669"/>
    <property type="project" value="TreeGrafter"/>
</dbReference>
<comment type="caution">
    <text evidence="1">The sequence shown here is derived from an EMBL/GenBank/DDBJ whole genome shotgun (WGS) entry which is preliminary data.</text>
</comment>
<dbReference type="Proteomes" id="UP001147695">
    <property type="component" value="Unassembled WGS sequence"/>
</dbReference>
<dbReference type="SUPFAM" id="SSF52317">
    <property type="entry name" value="Class I glutamine amidotransferase-like"/>
    <property type="match status" value="1"/>
</dbReference>
<dbReference type="PANTHER" id="PTHR42695">
    <property type="entry name" value="GLUTAMINE AMIDOTRANSFERASE YLR126C-RELATED"/>
    <property type="match status" value="1"/>
</dbReference>
<reference evidence="1" key="2">
    <citation type="journal article" date="2023" name="IMA Fungus">
        <title>Comparative genomic study of the Penicillium genus elucidates a diverse pangenome and 15 lateral gene transfer events.</title>
        <authorList>
            <person name="Petersen C."/>
            <person name="Sorensen T."/>
            <person name="Nielsen M.R."/>
            <person name="Sondergaard T.E."/>
            <person name="Sorensen J.L."/>
            <person name="Fitzpatrick D.A."/>
            <person name="Frisvad J.C."/>
            <person name="Nielsen K.L."/>
        </authorList>
    </citation>
    <scope>NUCLEOTIDE SEQUENCE</scope>
    <source>
        <strain evidence="1">IBT 35673</strain>
    </source>
</reference>
<dbReference type="PANTHER" id="PTHR42695:SF6">
    <property type="entry name" value="GLUTAMINE AMIDOTRANSFERASE DOMAIN-CONTAINING PROTEIN"/>
    <property type="match status" value="1"/>
</dbReference>
<evidence type="ECO:0008006" key="3">
    <source>
        <dbReference type="Google" id="ProtNLM"/>
    </source>
</evidence>
<reference evidence="1" key="1">
    <citation type="submission" date="2022-12" db="EMBL/GenBank/DDBJ databases">
        <authorList>
            <person name="Petersen C."/>
        </authorList>
    </citation>
    <scope>NUCLEOTIDE SEQUENCE</scope>
    <source>
        <strain evidence="1">IBT 35673</strain>
    </source>
</reference>
<sequence length="317" mass="34328">MAHIHVAALDADIPCHSVYKERGQWSSMFRTLLQNAANRLNKSETQSNISVHVTAFDAVGGSLPPLSTLRQSTSEPHAGPLGPIDAILISGSSFSAYEDHPWIHNLQSFVKTVYTTYPEVKIFGSCFGHQIIAQALLQHADAEVQVDEISTHHVEHSPAGFEMGIHSITLNPEFTARFPPLARATPFRIQLIHADGVVPTPAALEAAAGPVVLPTPWLNVGSSAQCAIQGLYNPGRVLTYQGHFEFDTFVNSELMQEFARRANWPAEDVASYLEQINRSAVVGGEDDDDAKAAAEAVLLFMVGDRVVSNGLMTPPLG</sequence>
<dbReference type="EMBL" id="JAPZBQ010000002">
    <property type="protein sequence ID" value="KAJ5345971.1"/>
    <property type="molecule type" value="Genomic_DNA"/>
</dbReference>
<evidence type="ECO:0000313" key="1">
    <source>
        <dbReference type="EMBL" id="KAJ5345971.1"/>
    </source>
</evidence>
<organism evidence="1 2">
    <name type="scientific">Penicillium brevicompactum</name>
    <dbReference type="NCBI Taxonomy" id="5074"/>
    <lineage>
        <taxon>Eukaryota</taxon>
        <taxon>Fungi</taxon>
        <taxon>Dikarya</taxon>
        <taxon>Ascomycota</taxon>
        <taxon>Pezizomycotina</taxon>
        <taxon>Eurotiomycetes</taxon>
        <taxon>Eurotiomycetidae</taxon>
        <taxon>Eurotiales</taxon>
        <taxon>Aspergillaceae</taxon>
        <taxon>Penicillium</taxon>
    </lineage>
</organism>
<protein>
    <recommendedName>
        <fullName evidence="3">Class I glutamine amidotransferase-like protein</fullName>
    </recommendedName>
</protein>
<proteinExistence type="predicted"/>
<evidence type="ECO:0000313" key="2">
    <source>
        <dbReference type="Proteomes" id="UP001147695"/>
    </source>
</evidence>
<dbReference type="Gene3D" id="3.40.50.880">
    <property type="match status" value="1"/>
</dbReference>
<name>A0A9W9UKN4_PENBR</name>
<accession>A0A9W9UKN4</accession>
<dbReference type="InterPro" id="IPR029062">
    <property type="entry name" value="Class_I_gatase-like"/>
</dbReference>
<dbReference type="InterPro" id="IPR044992">
    <property type="entry name" value="ChyE-like"/>
</dbReference>
<dbReference type="CDD" id="cd01741">
    <property type="entry name" value="GATase1_1"/>
    <property type="match status" value="1"/>
</dbReference>
<dbReference type="GO" id="GO:0005634">
    <property type="term" value="C:nucleus"/>
    <property type="evidence" value="ECO:0007669"/>
    <property type="project" value="TreeGrafter"/>
</dbReference>
<gene>
    <name evidence="1" type="ORF">N7452_003975</name>
</gene>